<reference evidence="2 3" key="1">
    <citation type="submission" date="2016-01" db="EMBL/GenBank/DDBJ databases">
        <authorList>
            <person name="Manzoor S."/>
        </authorList>
    </citation>
    <scope>NUCLEOTIDE SEQUENCE [LARGE SCALE GENOMIC DNA]</scope>
    <source>
        <strain evidence="2">Methanoculleus sp MAB1</strain>
    </source>
</reference>
<accession>A0A0X3BHQ9</accession>
<dbReference type="AlphaFoldDB" id="A0A0X3BHQ9"/>
<proteinExistence type="predicted"/>
<feature type="compositionally biased region" description="Polar residues" evidence="1">
    <location>
        <begin position="187"/>
        <end position="197"/>
    </location>
</feature>
<gene>
    <name evidence="2" type="ORF">MMAB1_0356</name>
</gene>
<feature type="region of interest" description="Disordered" evidence="1">
    <location>
        <begin position="171"/>
        <end position="197"/>
    </location>
</feature>
<evidence type="ECO:0000313" key="2">
    <source>
        <dbReference type="EMBL" id="CVK31573.1"/>
    </source>
</evidence>
<protein>
    <submittedName>
        <fullName evidence="2">Uncharacterized protein</fullName>
    </submittedName>
</protein>
<dbReference type="Proteomes" id="UP000069850">
    <property type="component" value="Chromosome 1"/>
</dbReference>
<dbReference type="KEGG" id="mema:MMAB1_0356"/>
<evidence type="ECO:0000256" key="1">
    <source>
        <dbReference type="SAM" id="MobiDB-lite"/>
    </source>
</evidence>
<dbReference type="EMBL" id="LT158599">
    <property type="protein sequence ID" value="CVK31573.1"/>
    <property type="molecule type" value="Genomic_DNA"/>
</dbReference>
<feature type="compositionally biased region" description="Basic and acidic residues" evidence="1">
    <location>
        <begin position="171"/>
        <end position="185"/>
    </location>
</feature>
<sequence length="197" mass="22026">MPSPARRLTALTFEIGALRVNPPGTISGPFHHISRVLAQNAGLTRKATRECAKFGIIPCNAPSRSSRLRVRGNREYRSLTRRREGREERREISTLKMTTTHALTFEIGALRVNPPGTISGPFHHISRVLAQNAGLTRKATRECAKFGIIPCNAPSRSSRLRVRGNREYRSLTRRREGREERREISTLKMTTSTGAGA</sequence>
<organism evidence="2 3">
    <name type="scientific">Methanoculleus bourgensis</name>
    <dbReference type="NCBI Taxonomy" id="83986"/>
    <lineage>
        <taxon>Archaea</taxon>
        <taxon>Methanobacteriati</taxon>
        <taxon>Methanobacteriota</taxon>
        <taxon>Stenosarchaea group</taxon>
        <taxon>Methanomicrobia</taxon>
        <taxon>Methanomicrobiales</taxon>
        <taxon>Methanomicrobiaceae</taxon>
        <taxon>Methanoculleus</taxon>
    </lineage>
</organism>
<evidence type="ECO:0000313" key="3">
    <source>
        <dbReference type="Proteomes" id="UP000069850"/>
    </source>
</evidence>
<name>A0A0X3BHQ9_9EURY</name>